<proteinExistence type="inferred from homology"/>
<dbReference type="EMBL" id="BRXU01000027">
    <property type="protein sequence ID" value="GLC59428.1"/>
    <property type="molecule type" value="Genomic_DNA"/>
</dbReference>
<dbReference type="Pfam" id="PF04511">
    <property type="entry name" value="DER1"/>
    <property type="match status" value="1"/>
</dbReference>
<evidence type="ECO:0000256" key="5">
    <source>
        <dbReference type="ARBA" id="ARBA00022989"/>
    </source>
</evidence>
<evidence type="ECO:0000313" key="8">
    <source>
        <dbReference type="EMBL" id="GLC59428.1"/>
    </source>
</evidence>
<accession>A0A9W6F7Q4</accession>
<dbReference type="InterPro" id="IPR007599">
    <property type="entry name" value="DER1"/>
</dbReference>
<keyword evidence="9" id="KW-1185">Reference proteome</keyword>
<sequence length="257" mass="28622">MPPAVNANDLGHGVNNWYTSLPPITRIYGTTLFGASLLLALQMLNPFWLALIWSRVVTHFEVWRLLGNFLFLGKFGMVWLAYIVRFFMYSPILEGQVFLNEPADYLTMLLFGAGAMLVASGLAHLVLGMPLVFNALGMIFMIVTVWSRNFAEQAQSVYGLFTIQSYYMPYFYLVLDIIMGGGAISWPSVVGIGVGHLYYHLHDVYPLLGGPQLLATPRFLKNLLADWGLGRRAVTHAASGQESFRSFAGRGRRLGTS</sequence>
<gene>
    <name evidence="8" type="primary">PLEST008243</name>
    <name evidence="8" type="ORF">PLESTB_001485000</name>
</gene>
<keyword evidence="4 7" id="KW-0256">Endoplasmic reticulum</keyword>
<organism evidence="8 9">
    <name type="scientific">Pleodorina starrii</name>
    <dbReference type="NCBI Taxonomy" id="330485"/>
    <lineage>
        <taxon>Eukaryota</taxon>
        <taxon>Viridiplantae</taxon>
        <taxon>Chlorophyta</taxon>
        <taxon>core chlorophytes</taxon>
        <taxon>Chlorophyceae</taxon>
        <taxon>CS clade</taxon>
        <taxon>Chlamydomonadales</taxon>
        <taxon>Volvocaceae</taxon>
        <taxon>Pleodorina</taxon>
    </lineage>
</organism>
<dbReference type="Proteomes" id="UP001165080">
    <property type="component" value="Unassembled WGS sequence"/>
</dbReference>
<dbReference type="OrthoDB" id="1716531at2759"/>
<keyword evidence="3 7" id="KW-0812">Transmembrane</keyword>
<reference evidence="8 9" key="1">
    <citation type="journal article" date="2023" name="Commun. Biol.">
        <title>Reorganization of the ancestral sex-determining regions during the evolution of trioecy in Pleodorina starrii.</title>
        <authorList>
            <person name="Takahashi K."/>
            <person name="Suzuki S."/>
            <person name="Kawai-Toyooka H."/>
            <person name="Yamamoto K."/>
            <person name="Hamaji T."/>
            <person name="Ootsuki R."/>
            <person name="Yamaguchi H."/>
            <person name="Kawachi M."/>
            <person name="Higashiyama T."/>
            <person name="Nozaki H."/>
        </authorList>
    </citation>
    <scope>NUCLEOTIDE SEQUENCE [LARGE SCALE GENOMIC DNA]</scope>
    <source>
        <strain evidence="8 9">NIES-4479</strain>
    </source>
</reference>
<dbReference type="GO" id="GO:0005789">
    <property type="term" value="C:endoplasmic reticulum membrane"/>
    <property type="evidence" value="ECO:0007669"/>
    <property type="project" value="UniProtKB-SubCell"/>
</dbReference>
<evidence type="ECO:0000256" key="1">
    <source>
        <dbReference type="ARBA" id="ARBA00004477"/>
    </source>
</evidence>
<feature type="transmembrane region" description="Helical" evidence="7">
    <location>
        <begin position="65"/>
        <end position="85"/>
    </location>
</feature>
<evidence type="ECO:0000256" key="4">
    <source>
        <dbReference type="ARBA" id="ARBA00022824"/>
    </source>
</evidence>
<protein>
    <recommendedName>
        <fullName evidence="7">Derlin</fullName>
    </recommendedName>
</protein>
<feature type="transmembrane region" description="Helical" evidence="7">
    <location>
        <begin position="27"/>
        <end position="53"/>
    </location>
</feature>
<evidence type="ECO:0000256" key="6">
    <source>
        <dbReference type="ARBA" id="ARBA00023136"/>
    </source>
</evidence>
<comment type="caution">
    <text evidence="8">The sequence shown here is derived from an EMBL/GenBank/DDBJ whole genome shotgun (WGS) entry which is preliminary data.</text>
</comment>
<dbReference type="PANTHER" id="PTHR11009">
    <property type="entry name" value="DER1-LIKE PROTEIN, DERLIN"/>
    <property type="match status" value="1"/>
</dbReference>
<dbReference type="GO" id="GO:0006950">
    <property type="term" value="P:response to stress"/>
    <property type="evidence" value="ECO:0007669"/>
    <property type="project" value="UniProtKB-ARBA"/>
</dbReference>
<dbReference type="AlphaFoldDB" id="A0A9W6F7Q4"/>
<comment type="function">
    <text evidence="7">May be involved in the degradation of misfolded endoplasmic reticulum (ER) luminal proteins.</text>
</comment>
<feature type="transmembrane region" description="Helical" evidence="7">
    <location>
        <begin position="131"/>
        <end position="150"/>
    </location>
</feature>
<evidence type="ECO:0000256" key="7">
    <source>
        <dbReference type="RuleBase" id="RU363059"/>
    </source>
</evidence>
<evidence type="ECO:0000256" key="2">
    <source>
        <dbReference type="ARBA" id="ARBA00008917"/>
    </source>
</evidence>
<keyword evidence="6 7" id="KW-0472">Membrane</keyword>
<evidence type="ECO:0000313" key="9">
    <source>
        <dbReference type="Proteomes" id="UP001165080"/>
    </source>
</evidence>
<comment type="similarity">
    <text evidence="2 7">Belongs to the derlin family.</text>
</comment>
<evidence type="ECO:0000256" key="3">
    <source>
        <dbReference type="ARBA" id="ARBA00022692"/>
    </source>
</evidence>
<keyword evidence="5 7" id="KW-1133">Transmembrane helix</keyword>
<feature type="transmembrane region" description="Helical" evidence="7">
    <location>
        <begin position="170"/>
        <end position="199"/>
    </location>
</feature>
<name>A0A9W6F7Q4_9CHLO</name>
<feature type="transmembrane region" description="Helical" evidence="7">
    <location>
        <begin position="105"/>
        <end position="126"/>
    </location>
</feature>
<comment type="subcellular location">
    <subcellularLocation>
        <location evidence="1 7">Endoplasmic reticulum membrane</location>
        <topology evidence="1 7">Multi-pass membrane protein</topology>
    </subcellularLocation>
</comment>